<protein>
    <submittedName>
        <fullName evidence="2">Uncharacterized protein</fullName>
    </submittedName>
</protein>
<keyword evidence="3" id="KW-1185">Reference proteome</keyword>
<feature type="region of interest" description="Disordered" evidence="1">
    <location>
        <begin position="156"/>
        <end position="214"/>
    </location>
</feature>
<name>A0AA39CL96_9EURO</name>
<dbReference type="AlphaFoldDB" id="A0AA39CL96"/>
<feature type="region of interest" description="Disordered" evidence="1">
    <location>
        <begin position="50"/>
        <end position="93"/>
    </location>
</feature>
<evidence type="ECO:0000256" key="1">
    <source>
        <dbReference type="SAM" id="MobiDB-lite"/>
    </source>
</evidence>
<proteinExistence type="predicted"/>
<feature type="region of interest" description="Disordered" evidence="1">
    <location>
        <begin position="1"/>
        <end position="32"/>
    </location>
</feature>
<feature type="compositionally biased region" description="Basic residues" evidence="1">
    <location>
        <begin position="189"/>
        <end position="202"/>
    </location>
</feature>
<gene>
    <name evidence="2" type="ORF">H2200_003251</name>
</gene>
<organism evidence="2 3">
    <name type="scientific">Cladophialophora chaetospira</name>
    <dbReference type="NCBI Taxonomy" id="386627"/>
    <lineage>
        <taxon>Eukaryota</taxon>
        <taxon>Fungi</taxon>
        <taxon>Dikarya</taxon>
        <taxon>Ascomycota</taxon>
        <taxon>Pezizomycotina</taxon>
        <taxon>Eurotiomycetes</taxon>
        <taxon>Chaetothyriomycetidae</taxon>
        <taxon>Chaetothyriales</taxon>
        <taxon>Herpotrichiellaceae</taxon>
        <taxon>Cladophialophora</taxon>
    </lineage>
</organism>
<feature type="compositionally biased region" description="Low complexity" evidence="1">
    <location>
        <begin position="65"/>
        <end position="78"/>
    </location>
</feature>
<reference evidence="2" key="1">
    <citation type="submission" date="2022-10" db="EMBL/GenBank/DDBJ databases">
        <title>Culturing micro-colonial fungi from biological soil crusts in the Mojave desert and describing Neophaeococcomyces mojavensis, and introducing the new genera and species Taxawa tesnikishii.</title>
        <authorList>
            <person name="Kurbessoian T."/>
            <person name="Stajich J.E."/>
        </authorList>
    </citation>
    <scope>NUCLEOTIDE SEQUENCE</scope>
    <source>
        <strain evidence="2">TK_41</strain>
    </source>
</reference>
<sequence>MFFTSPTSTITPAMASVAMSRSDSRDSTSSNTNYYSTHASISAYTALMSASPPSAWPTSQPLARTDSNTSNTHSQTQSVAMRRDSSNSSWMPSPYRSCMSSFGAEPSSYLSDDDLLCSGEDLSIPIETIPALAPKKELTTEEQIAFLRELQEKEAAANQHQATTQYVRDADARRRVVRFASHDSSNSSKPRRPSTNKRRQPSVRRGMSCLNGPQ</sequence>
<dbReference type="EMBL" id="JAPDRK010000004">
    <property type="protein sequence ID" value="KAJ9613309.1"/>
    <property type="molecule type" value="Genomic_DNA"/>
</dbReference>
<comment type="caution">
    <text evidence="2">The sequence shown here is derived from an EMBL/GenBank/DDBJ whole genome shotgun (WGS) entry which is preliminary data.</text>
</comment>
<accession>A0AA39CL96</accession>
<evidence type="ECO:0000313" key="3">
    <source>
        <dbReference type="Proteomes" id="UP001172673"/>
    </source>
</evidence>
<dbReference type="Proteomes" id="UP001172673">
    <property type="component" value="Unassembled WGS sequence"/>
</dbReference>
<evidence type="ECO:0000313" key="2">
    <source>
        <dbReference type="EMBL" id="KAJ9613309.1"/>
    </source>
</evidence>
<feature type="compositionally biased region" description="Polar residues" evidence="1">
    <location>
        <begin position="1"/>
        <end position="11"/>
    </location>
</feature>